<evidence type="ECO:0000259" key="1">
    <source>
        <dbReference type="PROSITE" id="PS50943"/>
    </source>
</evidence>
<evidence type="ECO:0000313" key="4">
    <source>
        <dbReference type="Proteomes" id="UP000255224"/>
    </source>
</evidence>
<dbReference type="Gene3D" id="1.10.260.40">
    <property type="entry name" value="lambda repressor-like DNA-binding domains"/>
    <property type="match status" value="1"/>
</dbReference>
<dbReference type="RefSeq" id="WP_123879888.1">
    <property type="nucleotide sequence ID" value="NZ_CP033920.1"/>
</dbReference>
<evidence type="ECO:0000313" key="5">
    <source>
        <dbReference type="Proteomes" id="UP000273270"/>
    </source>
</evidence>
<reference evidence="2" key="2">
    <citation type="submission" date="2018-11" db="EMBL/GenBank/DDBJ databases">
        <title>Proposal to divide the Flavobacteriaceae and reorganize its genera based on Amino Acid Identity values calculated from whole genome sequences.</title>
        <authorList>
            <person name="Nicholson A.C."/>
            <person name="Gulvik C.A."/>
            <person name="Whitney A.M."/>
            <person name="Humrighouse B.W."/>
            <person name="Bell M."/>
            <person name="Holmes B."/>
            <person name="Steigerwalt A."/>
            <person name="Villarma A."/>
            <person name="Sheth M."/>
            <person name="Batra D."/>
            <person name="Pryor J."/>
            <person name="Bernardet J.-F."/>
            <person name="Hugo C."/>
            <person name="Kampfer P."/>
            <person name="Newman J."/>
            <person name="Mcquiston J.R."/>
        </authorList>
    </citation>
    <scope>NUCLEOTIDE SEQUENCE [LARGE SCALE GENOMIC DNA]</scope>
    <source>
        <strain evidence="2">G0188</strain>
    </source>
</reference>
<evidence type="ECO:0000313" key="2">
    <source>
        <dbReference type="EMBL" id="AZA49555.1"/>
    </source>
</evidence>
<dbReference type="AlphaFoldDB" id="A0A376DSM2"/>
<sequence>MGKEFITRIIESSGKTKTQFANEIGVNKYTVDKWLAGIYRPDAANQESIRLKFKREIAKLYK</sequence>
<protein>
    <recommendedName>
        <fullName evidence="1">HTH cro/C1-type domain-containing protein</fullName>
    </recommendedName>
</protein>
<dbReference type="OrthoDB" id="7865033at2"/>
<dbReference type="InterPro" id="IPR010982">
    <property type="entry name" value="Lambda_DNA-bd_dom_sf"/>
</dbReference>
<dbReference type="EMBL" id="UFVQ01000003">
    <property type="protein sequence ID" value="STC94807.1"/>
    <property type="molecule type" value="Genomic_DNA"/>
</dbReference>
<evidence type="ECO:0000313" key="3">
    <source>
        <dbReference type="EMBL" id="STC94807.1"/>
    </source>
</evidence>
<accession>A0A3G6M861</accession>
<organism evidence="3 4">
    <name type="scientific">Chryseobacterium carnipullorum</name>
    <dbReference type="NCBI Taxonomy" id="1124835"/>
    <lineage>
        <taxon>Bacteria</taxon>
        <taxon>Pseudomonadati</taxon>
        <taxon>Bacteroidota</taxon>
        <taxon>Flavobacteriia</taxon>
        <taxon>Flavobacteriales</taxon>
        <taxon>Weeksellaceae</taxon>
        <taxon>Chryseobacterium group</taxon>
        <taxon>Chryseobacterium</taxon>
    </lineage>
</organism>
<dbReference type="KEGG" id="ccau:EG346_15830"/>
<gene>
    <name evidence="2" type="ORF">EG346_15830</name>
    <name evidence="3" type="ORF">NCTC13533_01681</name>
</gene>
<dbReference type="Proteomes" id="UP000255224">
    <property type="component" value="Unassembled WGS sequence"/>
</dbReference>
<dbReference type="EMBL" id="CP033920">
    <property type="protein sequence ID" value="AZA49555.1"/>
    <property type="molecule type" value="Genomic_DNA"/>
</dbReference>
<accession>A0A376DSM2</accession>
<keyword evidence="5" id="KW-1185">Reference proteome</keyword>
<reference evidence="5" key="3">
    <citation type="submission" date="2018-11" db="EMBL/GenBank/DDBJ databases">
        <title>Proposal to divide the Flavobacteriaceae and reorganize its genera based on Amino Acid Identity values calculated from whole genome sequences.</title>
        <authorList>
            <person name="Nicholson A.C."/>
            <person name="Gulvik C.A."/>
            <person name="Whitney A.M."/>
            <person name="Humrighouse B.W."/>
            <person name="Bell M."/>
            <person name="Holmes B."/>
            <person name="Steigerwalt A.G."/>
            <person name="Villarma A."/>
            <person name="Sheth M."/>
            <person name="Batra D."/>
            <person name="Pryor J."/>
            <person name="Bernardet J.-F."/>
            <person name="Hugo C."/>
            <person name="Kampfer P."/>
            <person name="Newman J."/>
            <person name="McQuiston J.R."/>
        </authorList>
    </citation>
    <scope>NUCLEOTIDE SEQUENCE [LARGE SCALE GENOMIC DNA]</scope>
    <source>
        <strain evidence="5">G0188</strain>
    </source>
</reference>
<dbReference type="GO" id="GO:0003677">
    <property type="term" value="F:DNA binding"/>
    <property type="evidence" value="ECO:0007669"/>
    <property type="project" value="InterPro"/>
</dbReference>
<dbReference type="Proteomes" id="UP000273270">
    <property type="component" value="Chromosome"/>
</dbReference>
<dbReference type="PROSITE" id="PS50943">
    <property type="entry name" value="HTH_CROC1"/>
    <property type="match status" value="1"/>
</dbReference>
<feature type="domain" description="HTH cro/C1-type" evidence="1">
    <location>
        <begin position="6"/>
        <end position="60"/>
    </location>
</feature>
<name>A0A376DSM2_CHRCU</name>
<reference evidence="3 4" key="1">
    <citation type="submission" date="2018-06" db="EMBL/GenBank/DDBJ databases">
        <authorList>
            <consortium name="Pathogen Informatics"/>
            <person name="Doyle S."/>
        </authorList>
    </citation>
    <scope>NUCLEOTIDE SEQUENCE [LARGE SCALE GENOMIC DNA]</scope>
    <source>
        <strain evidence="3 4">NCTC13533</strain>
    </source>
</reference>
<proteinExistence type="predicted"/>
<dbReference type="InterPro" id="IPR001387">
    <property type="entry name" value="Cro/C1-type_HTH"/>
</dbReference>